<organism evidence="10 11">
    <name type="scientific">Granulibacter bethesdensis</name>
    <dbReference type="NCBI Taxonomy" id="364410"/>
    <lineage>
        <taxon>Bacteria</taxon>
        <taxon>Pseudomonadati</taxon>
        <taxon>Pseudomonadota</taxon>
        <taxon>Alphaproteobacteria</taxon>
        <taxon>Acetobacterales</taxon>
        <taxon>Acetobacteraceae</taxon>
        <taxon>Granulibacter</taxon>
    </lineage>
</organism>
<feature type="transmembrane region" description="Helical" evidence="7">
    <location>
        <begin position="524"/>
        <end position="541"/>
    </location>
</feature>
<dbReference type="Proteomes" id="UP000182373">
    <property type="component" value="Chromosome"/>
</dbReference>
<evidence type="ECO:0000256" key="6">
    <source>
        <dbReference type="SAM" id="MobiDB-lite"/>
    </source>
</evidence>
<feature type="region of interest" description="Disordered" evidence="6">
    <location>
        <begin position="681"/>
        <end position="710"/>
    </location>
</feature>
<dbReference type="PANTHER" id="PTHR30619:SF1">
    <property type="entry name" value="RECOMBINATION PROTEIN 2"/>
    <property type="match status" value="1"/>
</dbReference>
<feature type="domain" description="ComEC/Rec2-related protein" evidence="8">
    <location>
        <begin position="243"/>
        <end position="521"/>
    </location>
</feature>
<dbReference type="EMBL" id="CP018191">
    <property type="protein sequence ID" value="APH54067.1"/>
    <property type="molecule type" value="Genomic_DNA"/>
</dbReference>
<dbReference type="NCBIfam" id="TIGR00360">
    <property type="entry name" value="ComEC_N-term"/>
    <property type="match status" value="1"/>
</dbReference>
<comment type="subcellular location">
    <subcellularLocation>
        <location evidence="1">Cell membrane</location>
        <topology evidence="1">Multi-pass membrane protein</topology>
    </subcellularLocation>
</comment>
<name>A0AAC9KBX5_9PROT</name>
<dbReference type="InterPro" id="IPR025405">
    <property type="entry name" value="DUF4131"/>
</dbReference>
<feature type="transmembrane region" description="Helical" evidence="7">
    <location>
        <begin position="500"/>
        <end position="517"/>
    </location>
</feature>
<gene>
    <name evidence="10" type="ORF">GbCGDNIH9_0815</name>
</gene>
<feature type="transmembrane region" description="Helical" evidence="7">
    <location>
        <begin position="29"/>
        <end position="47"/>
    </location>
</feature>
<keyword evidence="3 7" id="KW-0812">Transmembrane</keyword>
<evidence type="ECO:0000313" key="10">
    <source>
        <dbReference type="EMBL" id="APH54067.1"/>
    </source>
</evidence>
<proteinExistence type="predicted"/>
<evidence type="ECO:0000256" key="3">
    <source>
        <dbReference type="ARBA" id="ARBA00022692"/>
    </source>
</evidence>
<dbReference type="PANTHER" id="PTHR30619">
    <property type="entry name" value="DNA INTERNALIZATION/COMPETENCE PROTEIN COMEC/REC2"/>
    <property type="match status" value="1"/>
</dbReference>
<dbReference type="GO" id="GO:0005886">
    <property type="term" value="C:plasma membrane"/>
    <property type="evidence" value="ECO:0007669"/>
    <property type="project" value="UniProtKB-SubCell"/>
</dbReference>
<evidence type="ECO:0000256" key="4">
    <source>
        <dbReference type="ARBA" id="ARBA00022989"/>
    </source>
</evidence>
<dbReference type="InterPro" id="IPR004477">
    <property type="entry name" value="ComEC_N"/>
</dbReference>
<feature type="transmembrane region" description="Helical" evidence="7">
    <location>
        <begin position="297"/>
        <end position="320"/>
    </location>
</feature>
<dbReference type="AlphaFoldDB" id="A0AAC9KBX5"/>
<dbReference type="RefSeq" id="WP_081368828.1">
    <property type="nucleotide sequence ID" value="NZ_CP018191.1"/>
</dbReference>
<evidence type="ECO:0000256" key="5">
    <source>
        <dbReference type="ARBA" id="ARBA00023136"/>
    </source>
</evidence>
<feature type="domain" description="DUF4131" evidence="9">
    <location>
        <begin position="52"/>
        <end position="199"/>
    </location>
</feature>
<evidence type="ECO:0000259" key="9">
    <source>
        <dbReference type="Pfam" id="PF13567"/>
    </source>
</evidence>
<feature type="transmembrane region" description="Helical" evidence="7">
    <location>
        <begin position="350"/>
        <end position="366"/>
    </location>
</feature>
<feature type="transmembrane region" description="Helical" evidence="7">
    <location>
        <begin position="372"/>
        <end position="390"/>
    </location>
</feature>
<keyword evidence="5 7" id="KW-0472">Membrane</keyword>
<feature type="transmembrane region" description="Helical" evidence="7">
    <location>
        <begin position="402"/>
        <end position="425"/>
    </location>
</feature>
<protein>
    <submittedName>
        <fullName evidence="10">DNA translocation competence protein ComA</fullName>
    </submittedName>
</protein>
<feature type="transmembrane region" description="Helical" evidence="7">
    <location>
        <begin position="431"/>
        <end position="457"/>
    </location>
</feature>
<keyword evidence="4 7" id="KW-1133">Transmembrane helix</keyword>
<evidence type="ECO:0000313" key="11">
    <source>
        <dbReference type="Proteomes" id="UP000182373"/>
    </source>
</evidence>
<dbReference type="InterPro" id="IPR052159">
    <property type="entry name" value="Competence_DNA_uptake"/>
</dbReference>
<feature type="transmembrane region" description="Helical" evidence="7">
    <location>
        <begin position="264"/>
        <end position="285"/>
    </location>
</feature>
<accession>A0AAC9KBX5</accession>
<dbReference type="Pfam" id="PF03772">
    <property type="entry name" value="Competence"/>
    <property type="match status" value="1"/>
</dbReference>
<feature type="transmembrane region" description="Helical" evidence="7">
    <location>
        <begin position="53"/>
        <end position="72"/>
    </location>
</feature>
<reference evidence="11" key="1">
    <citation type="submission" date="2016-11" db="EMBL/GenBank/DDBJ databases">
        <title>Comparative genomic and phenotypic analysis of Granulibacter bethesdensis clinical isolates from patients with chronic granulomatous disease.</title>
        <authorList>
            <person name="Zarember K.A."/>
            <person name="Porcella S.F."/>
            <person name="Chu J."/>
            <person name="Ding L."/>
            <person name="Dahlstrom E."/>
            <person name="Barbian K."/>
            <person name="Martens C."/>
            <person name="Sykora L."/>
            <person name="Kramer S."/>
            <person name="Pettinato A.M."/>
            <person name="Hong H."/>
            <person name="Wald G."/>
            <person name="Berg L.J."/>
            <person name="Rogge L.S."/>
            <person name="Greenberg D.E."/>
            <person name="Falcone E.L."/>
            <person name="Neves J.F."/>
            <person name="Simoes M.J."/>
            <person name="Casal M."/>
            <person name="Rodriguez-Lopez F.C."/>
            <person name="Zelazny A."/>
            <person name="Gallin J.I."/>
            <person name="Holland S.M."/>
        </authorList>
    </citation>
    <scope>NUCLEOTIDE SEQUENCE [LARGE SCALE GENOMIC DNA]</scope>
    <source>
        <strain evidence="11">NIH9.1</strain>
    </source>
</reference>
<keyword evidence="2" id="KW-1003">Cell membrane</keyword>
<sequence length="710" mass="75889">MQPLIYLRRASQSARDAAGALAGQQFGRFSLWLPVGMVAGDYLYFLAPTEPPIWVGLSALGLMICLLVAGWLSPILRAVTGMGVAVAVGWSAGQYAVLTALPLEPVPNRAVIVEGIVTAVETGPDWRRIVVAAPLLDGVTHWQRSVRLRVRDGDHAHLQSGDRISVRALIRPPPWPAYPGALDRQRDAFFSGIGAFGFALAPVSHLTSRQDAASIRLARMREMIADHVRTALPGSEGAVATALLTGDTASIPQSIRLLFRDTGLAHLLAIAGLHIAIVMGTIFAVTRWLLTRSEYMALFWPCRQIAAVTALLSGIAYAVMTGLHVPIIRSAVMAMIACLALFLGRRALSMRGLAIAAALIVLIWPYEVTGVSFQMSFAAVMALAAGYEALGPWLAGLAGRRMLHHLAAVALTSLLAGTASAPYGIYHFGQLQLYFVVTNMIAVPLMAFWVMPAGLLAMTLLPLGLDQPVFAVMGIGIRLILTVAKLVAALPAAVLAVPPMPGWGLFMISAGLIWLCLWRGRVRLCGVPVMVAGMASVWLTVPADLLISADARMVAVRAGPRVFAFDKGSSPLLTEAWQAYWGVRDFTPLSVAGRLAPHMARCGESGCLVTPLSGAPAVFLKTGEGGEICQPGALAVILDGWSSQCRNQPVISLSQIRDEGSIAVWFRPGRISVLTDRAWRGDRPWVPSPPDTSPGQWKAPLARTDETIPQ</sequence>
<evidence type="ECO:0000256" key="2">
    <source>
        <dbReference type="ARBA" id="ARBA00022475"/>
    </source>
</evidence>
<evidence type="ECO:0000256" key="1">
    <source>
        <dbReference type="ARBA" id="ARBA00004651"/>
    </source>
</evidence>
<evidence type="ECO:0000256" key="7">
    <source>
        <dbReference type="SAM" id="Phobius"/>
    </source>
</evidence>
<dbReference type="Pfam" id="PF13567">
    <property type="entry name" value="DUF4131"/>
    <property type="match status" value="1"/>
</dbReference>
<feature type="transmembrane region" description="Helical" evidence="7">
    <location>
        <begin position="469"/>
        <end position="494"/>
    </location>
</feature>
<evidence type="ECO:0000259" key="8">
    <source>
        <dbReference type="Pfam" id="PF03772"/>
    </source>
</evidence>